<reference evidence="7" key="1">
    <citation type="submission" date="2017-07" db="EMBL/GenBank/DDBJ databases">
        <title>Draft genome sequence of Effusibacillus lacus strain skLN1.</title>
        <authorList>
            <person name="Watanabe M."/>
            <person name="Kojima H."/>
            <person name="Fukui M."/>
        </authorList>
    </citation>
    <scope>NUCLEOTIDE SEQUENCE [LARGE SCALE GENOMIC DNA]</scope>
    <source>
        <strain evidence="7">skLN1</strain>
    </source>
</reference>
<dbReference type="RefSeq" id="WP_096180599.1">
    <property type="nucleotide sequence ID" value="NZ_BDUF01000010.1"/>
</dbReference>
<evidence type="ECO:0000259" key="5">
    <source>
        <dbReference type="Pfam" id="PF00700"/>
    </source>
</evidence>
<evidence type="ECO:0000256" key="1">
    <source>
        <dbReference type="ARBA" id="ARBA00004365"/>
    </source>
</evidence>
<dbReference type="InterPro" id="IPR046358">
    <property type="entry name" value="Flagellin_C"/>
</dbReference>
<dbReference type="OrthoDB" id="9758307at2"/>
<dbReference type="NCBIfam" id="TIGR02550">
    <property type="entry name" value="flagell_flgL"/>
    <property type="match status" value="1"/>
</dbReference>
<comment type="subcellular location">
    <subcellularLocation>
        <location evidence="1">Bacterial flagellum</location>
    </subcellularLocation>
</comment>
<keyword evidence="6" id="KW-0969">Cilium</keyword>
<dbReference type="PRINTS" id="PR00207">
    <property type="entry name" value="FLAGELLIN"/>
</dbReference>
<dbReference type="EMBL" id="BDUF01000010">
    <property type="protein sequence ID" value="GAX88896.1"/>
    <property type="molecule type" value="Genomic_DNA"/>
</dbReference>
<keyword evidence="3" id="KW-0975">Bacterial flagellum</keyword>
<dbReference type="GO" id="GO:0005198">
    <property type="term" value="F:structural molecule activity"/>
    <property type="evidence" value="ECO:0007669"/>
    <property type="project" value="InterPro"/>
</dbReference>
<dbReference type="InterPro" id="IPR001029">
    <property type="entry name" value="Flagellin_N"/>
</dbReference>
<organism evidence="6 7">
    <name type="scientific">Effusibacillus lacus</name>
    <dbReference type="NCBI Taxonomy" id="1348429"/>
    <lineage>
        <taxon>Bacteria</taxon>
        <taxon>Bacillati</taxon>
        <taxon>Bacillota</taxon>
        <taxon>Bacilli</taxon>
        <taxon>Bacillales</taxon>
        <taxon>Alicyclobacillaceae</taxon>
        <taxon>Effusibacillus</taxon>
    </lineage>
</organism>
<dbReference type="InterPro" id="IPR001492">
    <property type="entry name" value="Flagellin"/>
</dbReference>
<keyword evidence="6" id="KW-0966">Cell projection</keyword>
<feature type="domain" description="Flagellin C-terminal" evidence="5">
    <location>
        <begin position="219"/>
        <end position="302"/>
    </location>
</feature>
<dbReference type="Pfam" id="PF00669">
    <property type="entry name" value="Flagellin_N"/>
    <property type="match status" value="1"/>
</dbReference>
<name>A0A292YIG1_9BACL</name>
<comment type="caution">
    <text evidence="6">The sequence shown here is derived from an EMBL/GenBank/DDBJ whole genome shotgun (WGS) entry which is preliminary data.</text>
</comment>
<dbReference type="Proteomes" id="UP000217785">
    <property type="component" value="Unassembled WGS sequence"/>
</dbReference>
<evidence type="ECO:0000313" key="7">
    <source>
        <dbReference type="Proteomes" id="UP000217785"/>
    </source>
</evidence>
<dbReference type="GO" id="GO:0071973">
    <property type="term" value="P:bacterial-type flagellum-dependent cell motility"/>
    <property type="evidence" value="ECO:0007669"/>
    <property type="project" value="InterPro"/>
</dbReference>
<dbReference type="SUPFAM" id="SSF64518">
    <property type="entry name" value="Phase 1 flagellin"/>
    <property type="match status" value="1"/>
</dbReference>
<gene>
    <name evidence="6" type="ORF">EFBL_0510</name>
</gene>
<sequence length="303" mass="34041">MRVTQSMLNNQLLRNLRNTNVRLEKYQEMLSGNKRINKPSDDPVGVGAVMRYKAQLERNDQYLRNLDSIQGYLEVADTTISQINDIFHRVRELAVQGASDTTPKDAREKIAKEVDQLLDELVQLGNVKFNGKHIFNGYKTDTPPYSTTSPWADAVDTNKLKLFVSDGVTFEYSINGQDVFGTANPTSSPDSNNAFEILDDLRNKLRATPEDSAGISSLIDTIDSRMTQIQNAWAEVGARANRVELLQNRLKDAEYDITYLRSKVEDADMAETITNLKMVENVHRAALGAGARILQPSLVDFLR</sequence>
<dbReference type="GO" id="GO:0009424">
    <property type="term" value="C:bacterial-type flagellum hook"/>
    <property type="evidence" value="ECO:0007669"/>
    <property type="project" value="InterPro"/>
</dbReference>
<keyword evidence="7" id="KW-1185">Reference proteome</keyword>
<keyword evidence="6" id="KW-0282">Flagellum</keyword>
<dbReference type="InterPro" id="IPR013384">
    <property type="entry name" value="Flagell_FlgL"/>
</dbReference>
<dbReference type="Gene3D" id="1.20.1330.10">
    <property type="entry name" value="f41 fragment of flagellin, N-terminal domain"/>
    <property type="match status" value="1"/>
</dbReference>
<accession>A0A292YIG1</accession>
<evidence type="ECO:0000256" key="2">
    <source>
        <dbReference type="ARBA" id="ARBA00005709"/>
    </source>
</evidence>
<dbReference type="PANTHER" id="PTHR42792">
    <property type="entry name" value="FLAGELLIN"/>
    <property type="match status" value="1"/>
</dbReference>
<proteinExistence type="inferred from homology"/>
<evidence type="ECO:0000256" key="3">
    <source>
        <dbReference type="ARBA" id="ARBA00023143"/>
    </source>
</evidence>
<feature type="domain" description="Flagellin N-terminal" evidence="4">
    <location>
        <begin position="6"/>
        <end position="140"/>
    </location>
</feature>
<dbReference type="AlphaFoldDB" id="A0A292YIG1"/>
<evidence type="ECO:0000313" key="6">
    <source>
        <dbReference type="EMBL" id="GAX88896.1"/>
    </source>
</evidence>
<dbReference type="PANTHER" id="PTHR42792:SF1">
    <property type="entry name" value="FLAGELLAR HOOK-ASSOCIATED PROTEIN 3"/>
    <property type="match status" value="1"/>
</dbReference>
<protein>
    <submittedName>
        <fullName evidence="6">Flagellar hook-associated protein FlgL</fullName>
    </submittedName>
</protein>
<dbReference type="Pfam" id="PF00700">
    <property type="entry name" value="Flagellin_C"/>
    <property type="match status" value="1"/>
</dbReference>
<comment type="similarity">
    <text evidence="2">Belongs to the bacterial flagellin family.</text>
</comment>
<evidence type="ECO:0000259" key="4">
    <source>
        <dbReference type="Pfam" id="PF00669"/>
    </source>
</evidence>